<gene>
    <name evidence="2" type="ORF">LCGC14_0327780</name>
</gene>
<proteinExistence type="predicted"/>
<feature type="region of interest" description="Disordered" evidence="1">
    <location>
        <begin position="68"/>
        <end position="87"/>
    </location>
</feature>
<dbReference type="AlphaFoldDB" id="A0A0F9W4S0"/>
<evidence type="ECO:0000313" key="2">
    <source>
        <dbReference type="EMBL" id="KKN80686.1"/>
    </source>
</evidence>
<organism evidence="2">
    <name type="scientific">marine sediment metagenome</name>
    <dbReference type="NCBI Taxonomy" id="412755"/>
    <lineage>
        <taxon>unclassified sequences</taxon>
        <taxon>metagenomes</taxon>
        <taxon>ecological metagenomes</taxon>
    </lineage>
</organism>
<reference evidence="2" key="1">
    <citation type="journal article" date="2015" name="Nature">
        <title>Complex archaea that bridge the gap between prokaryotes and eukaryotes.</title>
        <authorList>
            <person name="Spang A."/>
            <person name="Saw J.H."/>
            <person name="Jorgensen S.L."/>
            <person name="Zaremba-Niedzwiedzka K."/>
            <person name="Martijn J."/>
            <person name="Lind A.E."/>
            <person name="van Eijk R."/>
            <person name="Schleper C."/>
            <person name="Guy L."/>
            <person name="Ettema T.J."/>
        </authorList>
    </citation>
    <scope>NUCLEOTIDE SEQUENCE</scope>
</reference>
<accession>A0A0F9W4S0</accession>
<comment type="caution">
    <text evidence="2">The sequence shown here is derived from an EMBL/GenBank/DDBJ whole genome shotgun (WGS) entry which is preliminary data.</text>
</comment>
<dbReference type="EMBL" id="LAZR01000227">
    <property type="protein sequence ID" value="KKN80686.1"/>
    <property type="molecule type" value="Genomic_DNA"/>
</dbReference>
<feature type="region of interest" description="Disordered" evidence="1">
    <location>
        <begin position="191"/>
        <end position="218"/>
    </location>
</feature>
<name>A0A0F9W4S0_9ZZZZ</name>
<protein>
    <submittedName>
        <fullName evidence="2">Uncharacterized protein</fullName>
    </submittedName>
</protein>
<sequence length="218" mass="22422">MTGIETGIMLGTYAVTAGDVMMVASTLIGVVGQMQQASAQQAAGQAQAAAAAHRAAIANRQAQVMEQQAGQERAVSQRAAQEERRRGRFVSSRVQALSAASGAGALDPTIVGILGDIGTEEETRALTALYEGEERARGLEYGATLERAGGAGALFAGQAARRAGRSAAARSRLSAAGTLLEGGSSLFAKYSPESPTGGGSTYYTRRSSRGGVRRYSYG</sequence>
<evidence type="ECO:0000256" key="1">
    <source>
        <dbReference type="SAM" id="MobiDB-lite"/>
    </source>
</evidence>